<evidence type="ECO:0000256" key="1">
    <source>
        <dbReference type="ARBA" id="ARBA00009759"/>
    </source>
</evidence>
<evidence type="ECO:0000313" key="2">
    <source>
        <dbReference type="EMBL" id="MCQ4163334.1"/>
    </source>
</evidence>
<dbReference type="Pfam" id="PF00459">
    <property type="entry name" value="Inositol_P"/>
    <property type="match status" value="1"/>
</dbReference>
<organism evidence="2 3">
    <name type="scientific">Tahibacter harae</name>
    <dbReference type="NCBI Taxonomy" id="2963937"/>
    <lineage>
        <taxon>Bacteria</taxon>
        <taxon>Pseudomonadati</taxon>
        <taxon>Pseudomonadota</taxon>
        <taxon>Gammaproteobacteria</taxon>
        <taxon>Lysobacterales</taxon>
        <taxon>Rhodanobacteraceae</taxon>
        <taxon>Tahibacter</taxon>
    </lineage>
</organism>
<dbReference type="InterPro" id="IPR000760">
    <property type="entry name" value="Inositol_monophosphatase-like"/>
</dbReference>
<reference evidence="2" key="1">
    <citation type="submission" date="2022-07" db="EMBL/GenBank/DDBJ databases">
        <title>Tahibacter sp., a new gammaproteobacterium isolated from the silt sample collected at pig farm.</title>
        <authorList>
            <person name="Chen H."/>
        </authorList>
    </citation>
    <scope>NUCLEOTIDE SEQUENCE</scope>
    <source>
        <strain evidence="2">P2K</strain>
    </source>
</reference>
<evidence type="ECO:0008006" key="4">
    <source>
        <dbReference type="Google" id="ProtNLM"/>
    </source>
</evidence>
<dbReference type="PANTHER" id="PTHR20854">
    <property type="entry name" value="INOSITOL MONOPHOSPHATASE"/>
    <property type="match status" value="1"/>
</dbReference>
<dbReference type="Gene3D" id="3.40.190.80">
    <property type="match status" value="1"/>
</dbReference>
<dbReference type="Gene3D" id="3.30.540.10">
    <property type="entry name" value="Fructose-1,6-Bisphosphatase, subunit A, domain 1"/>
    <property type="match status" value="1"/>
</dbReference>
<dbReference type="RefSeq" id="WP_255910422.1">
    <property type="nucleotide sequence ID" value="NZ_JANFQO010000001.1"/>
</dbReference>
<sequence>MPHSRYRAQLDCALQLAALAEQQILPWYQRCAVSHKADGSEVTEADRGAERAIREHLARHFPQHAVLGEEFGGPREADDLWIIDPLDGTSAFALGLPLFGTLIAYLDRGRPVVGVIHFPVLGETVYAAEGEGCWFRRGGGAPERVQAAAPVPLAQALVSASGMHASDIWPAADGAAWRVSPLLQRARKFRFCGDCMQHALICRGNLHAAIDTIMQPWDIAALLPCIHEAGGVASSANGQRDGLVFAGSLVSACSEAVLEEVLAVLNDR</sequence>
<comment type="similarity">
    <text evidence="1">Belongs to the inositol monophosphatase superfamily.</text>
</comment>
<comment type="caution">
    <text evidence="2">The sequence shown here is derived from an EMBL/GenBank/DDBJ whole genome shotgun (WGS) entry which is preliminary data.</text>
</comment>
<dbReference type="EMBL" id="JANFQO010000001">
    <property type="protein sequence ID" value="MCQ4163334.1"/>
    <property type="molecule type" value="Genomic_DNA"/>
</dbReference>
<evidence type="ECO:0000313" key="3">
    <source>
        <dbReference type="Proteomes" id="UP001165498"/>
    </source>
</evidence>
<dbReference type="PRINTS" id="PR00377">
    <property type="entry name" value="IMPHPHTASES"/>
</dbReference>
<accession>A0ABT1QLD9</accession>
<proteinExistence type="inferred from homology"/>
<dbReference type="SUPFAM" id="SSF56655">
    <property type="entry name" value="Carbohydrate phosphatase"/>
    <property type="match status" value="1"/>
</dbReference>
<protein>
    <recommendedName>
        <fullName evidence="4">Histidinol-phosphatase</fullName>
    </recommendedName>
</protein>
<keyword evidence="3" id="KW-1185">Reference proteome</keyword>
<gene>
    <name evidence="2" type="ORF">NM961_01295</name>
</gene>
<name>A0ABT1QLD9_9GAMM</name>
<dbReference type="Proteomes" id="UP001165498">
    <property type="component" value="Unassembled WGS sequence"/>
</dbReference>
<dbReference type="PANTHER" id="PTHR20854:SF4">
    <property type="entry name" value="INOSITOL-1-MONOPHOSPHATASE-RELATED"/>
    <property type="match status" value="1"/>
</dbReference>